<protein>
    <submittedName>
        <fullName evidence="12">Two-component response regulator ARR14-like</fullName>
    </submittedName>
</protein>
<dbReference type="PANTHER" id="PTHR43874">
    <property type="entry name" value="TWO-COMPONENT RESPONSE REGULATOR"/>
    <property type="match status" value="1"/>
</dbReference>
<dbReference type="NCBIfam" id="TIGR01557">
    <property type="entry name" value="myb_SHAQKYF"/>
    <property type="match status" value="1"/>
</dbReference>
<dbReference type="GO" id="GO:0000160">
    <property type="term" value="P:phosphorelay signal transduction system"/>
    <property type="evidence" value="ECO:0007669"/>
    <property type="project" value="UniProtKB-KW"/>
</dbReference>
<dbReference type="SUPFAM" id="SSF52172">
    <property type="entry name" value="CheY-like"/>
    <property type="match status" value="1"/>
</dbReference>
<evidence type="ECO:0000313" key="11">
    <source>
        <dbReference type="Proteomes" id="UP000818029"/>
    </source>
</evidence>
<dbReference type="PaxDb" id="3635-A0A1U8MSU5"/>
<dbReference type="InterPro" id="IPR001789">
    <property type="entry name" value="Sig_transdc_resp-reg_receiver"/>
</dbReference>
<accession>A0A1U8MSU5</accession>
<comment type="subcellular location">
    <subcellularLocation>
        <location evidence="1">Nucleus</location>
    </subcellularLocation>
</comment>
<keyword evidence="11" id="KW-1185">Reference proteome</keyword>
<feature type="domain" description="HTH myb-type" evidence="10">
    <location>
        <begin position="168"/>
        <end position="227"/>
    </location>
</feature>
<dbReference type="GeneID" id="107940964"/>
<dbReference type="PROSITE" id="PS50110">
    <property type="entry name" value="RESPONSE_REGULATORY"/>
    <property type="match status" value="1"/>
</dbReference>
<dbReference type="KEGG" id="ghi:107940964"/>
<proteinExistence type="predicted"/>
<evidence type="ECO:0000256" key="6">
    <source>
        <dbReference type="ARBA" id="ARBA00023163"/>
    </source>
</evidence>
<gene>
    <name evidence="12" type="primary">LOC107940964</name>
</gene>
<keyword evidence="6" id="KW-0804">Transcription</keyword>
<dbReference type="SUPFAM" id="SSF46689">
    <property type="entry name" value="Homeodomain-like"/>
    <property type="match status" value="1"/>
</dbReference>
<dbReference type="InterPro" id="IPR009057">
    <property type="entry name" value="Homeodomain-like_sf"/>
</dbReference>
<evidence type="ECO:0000313" key="12">
    <source>
        <dbReference type="RefSeq" id="XP_016729921.1"/>
    </source>
</evidence>
<evidence type="ECO:0000259" key="10">
    <source>
        <dbReference type="PROSITE" id="PS51294"/>
    </source>
</evidence>
<dbReference type="PROSITE" id="PS51294">
    <property type="entry name" value="HTH_MYB"/>
    <property type="match status" value="1"/>
</dbReference>
<keyword evidence="3" id="KW-0902">Two-component regulatory system</keyword>
<dbReference type="InterPro" id="IPR011006">
    <property type="entry name" value="CheY-like_superfamily"/>
</dbReference>
<dbReference type="CDD" id="cd17584">
    <property type="entry name" value="REC_typeB_ARR-like"/>
    <property type="match status" value="1"/>
</dbReference>
<sequence>MEEKRRSNCGEGFSVLVVDHDTTSLMLLTSMLQLFSYQVTTTEVESVAISLIEEAKDRFKLVMADVNMDDVNSLSFLRKLLKMNIPFILMSKEKGHKAAEKAVAYGASLHLEKPISKHDLKYLWQYAYGRPAKRAKYLHGNELRTYDPNKNVGERDEQKKMLNIMPPTEKKPRLLWNEELHQKFIAAITALGYANARPKSILTMMDEPNLTQRQVASHLQKHKEHMKRLMSKASPSELASNANAPTSIYGKPGFLYMPQGYYSVLSQLGGHTHKYLNDSVAGTCQFSYLPQHSTADHFSSEYHNEETLQFPNILESMHEKQNIIPGPSPSGNLVYENHNWEPWTEAARGVAEAEIGVGNAAGGVTWNQQSPELAQLLKHLEEEGDDCGDCANQPHPDAVDQFCEWLKEAIQGNDNNP</sequence>
<dbReference type="PANTHER" id="PTHR43874:SF87">
    <property type="entry name" value="HTH MYB-TYPE DOMAIN-CONTAINING PROTEIN"/>
    <property type="match status" value="1"/>
</dbReference>
<dbReference type="InterPro" id="IPR017930">
    <property type="entry name" value="Myb_dom"/>
</dbReference>
<dbReference type="GO" id="GO:0005634">
    <property type="term" value="C:nucleus"/>
    <property type="evidence" value="ECO:0007669"/>
    <property type="project" value="UniProtKB-SubCell"/>
</dbReference>
<keyword evidence="2 8" id="KW-0597">Phosphoprotein</keyword>
<feature type="modified residue" description="4-aspartylphosphate" evidence="8">
    <location>
        <position position="65"/>
    </location>
</feature>
<dbReference type="Pfam" id="PF00072">
    <property type="entry name" value="Response_reg"/>
    <property type="match status" value="1"/>
</dbReference>
<evidence type="ECO:0000256" key="1">
    <source>
        <dbReference type="ARBA" id="ARBA00004123"/>
    </source>
</evidence>
<dbReference type="Proteomes" id="UP000818029">
    <property type="component" value="Chromosome D12"/>
</dbReference>
<dbReference type="Gene3D" id="1.10.10.60">
    <property type="entry name" value="Homeodomain-like"/>
    <property type="match status" value="1"/>
</dbReference>
<evidence type="ECO:0000256" key="7">
    <source>
        <dbReference type="ARBA" id="ARBA00023242"/>
    </source>
</evidence>
<dbReference type="SMART" id="SM00448">
    <property type="entry name" value="REC"/>
    <property type="match status" value="1"/>
</dbReference>
<dbReference type="FunFam" id="1.10.10.60:FF:000007">
    <property type="entry name" value="Two-component response regulator"/>
    <property type="match status" value="1"/>
</dbReference>
<keyword evidence="5" id="KW-0010">Activator</keyword>
<reference evidence="12" key="2">
    <citation type="submission" date="2025-08" db="UniProtKB">
        <authorList>
            <consortium name="RefSeq"/>
        </authorList>
    </citation>
    <scope>IDENTIFICATION</scope>
</reference>
<keyword evidence="7" id="KW-0539">Nucleus</keyword>
<dbReference type="SMR" id="A0A1U8MSU5"/>
<dbReference type="OrthoDB" id="1743485at2759"/>
<evidence type="ECO:0000256" key="5">
    <source>
        <dbReference type="ARBA" id="ARBA00023159"/>
    </source>
</evidence>
<feature type="domain" description="Response regulatory" evidence="9">
    <location>
        <begin position="14"/>
        <end position="128"/>
    </location>
</feature>
<evidence type="ECO:0000256" key="3">
    <source>
        <dbReference type="ARBA" id="ARBA00023012"/>
    </source>
</evidence>
<dbReference type="GO" id="GO:0009736">
    <property type="term" value="P:cytokinin-activated signaling pathway"/>
    <property type="evidence" value="ECO:0007669"/>
    <property type="project" value="InterPro"/>
</dbReference>
<evidence type="ECO:0000256" key="8">
    <source>
        <dbReference type="PROSITE-ProRule" id="PRU00169"/>
    </source>
</evidence>
<evidence type="ECO:0000256" key="2">
    <source>
        <dbReference type="ARBA" id="ARBA00022553"/>
    </source>
</evidence>
<dbReference type="RefSeq" id="XP_016729921.1">
    <property type="nucleotide sequence ID" value="XM_016874432.1"/>
</dbReference>
<dbReference type="GO" id="GO:0003677">
    <property type="term" value="F:DNA binding"/>
    <property type="evidence" value="ECO:0007669"/>
    <property type="project" value="InterPro"/>
</dbReference>
<reference evidence="11" key="1">
    <citation type="journal article" date="2020" name="Nat. Genet.">
        <title>Genomic diversifications of five Gossypium allopolyploid species and their impact on cotton improvement.</title>
        <authorList>
            <person name="Chen Z.J."/>
            <person name="Sreedasyam A."/>
            <person name="Ando A."/>
            <person name="Song Q."/>
            <person name="De Santiago L.M."/>
            <person name="Hulse-Kemp A.M."/>
            <person name="Ding M."/>
            <person name="Ye W."/>
            <person name="Kirkbride R.C."/>
            <person name="Jenkins J."/>
            <person name="Plott C."/>
            <person name="Lovell J."/>
            <person name="Lin Y.M."/>
            <person name="Vaughn R."/>
            <person name="Liu B."/>
            <person name="Simpson S."/>
            <person name="Scheffler B.E."/>
            <person name="Wen L."/>
            <person name="Saski C.A."/>
            <person name="Grover C.E."/>
            <person name="Hu G."/>
            <person name="Conover J.L."/>
            <person name="Carlson J.W."/>
            <person name="Shu S."/>
            <person name="Boston L.B."/>
            <person name="Williams M."/>
            <person name="Peterson D.G."/>
            <person name="McGee K."/>
            <person name="Jones D.C."/>
            <person name="Wendel J.F."/>
            <person name="Stelly D.M."/>
            <person name="Grimwood J."/>
            <person name="Schmutz J."/>
        </authorList>
    </citation>
    <scope>NUCLEOTIDE SEQUENCE [LARGE SCALE GENOMIC DNA]</scope>
    <source>
        <strain evidence="11">cv. TM-1</strain>
    </source>
</reference>
<dbReference type="AlphaFoldDB" id="A0A1U8MSU5"/>
<dbReference type="Gene3D" id="3.40.50.2300">
    <property type="match status" value="1"/>
</dbReference>
<evidence type="ECO:0000256" key="4">
    <source>
        <dbReference type="ARBA" id="ARBA00023015"/>
    </source>
</evidence>
<dbReference type="InterPro" id="IPR045279">
    <property type="entry name" value="ARR-like"/>
</dbReference>
<dbReference type="InterPro" id="IPR006447">
    <property type="entry name" value="Myb_dom_plants"/>
</dbReference>
<evidence type="ECO:0000259" key="9">
    <source>
        <dbReference type="PROSITE" id="PS50110"/>
    </source>
</evidence>
<name>A0A1U8MSU5_GOSHI</name>
<keyword evidence="4" id="KW-0805">Transcription regulation</keyword>
<organism evidence="11 12">
    <name type="scientific">Gossypium hirsutum</name>
    <name type="common">Upland cotton</name>
    <name type="synonym">Gossypium mexicanum</name>
    <dbReference type="NCBI Taxonomy" id="3635"/>
    <lineage>
        <taxon>Eukaryota</taxon>
        <taxon>Viridiplantae</taxon>
        <taxon>Streptophyta</taxon>
        <taxon>Embryophyta</taxon>
        <taxon>Tracheophyta</taxon>
        <taxon>Spermatophyta</taxon>
        <taxon>Magnoliopsida</taxon>
        <taxon>eudicotyledons</taxon>
        <taxon>Gunneridae</taxon>
        <taxon>Pentapetalae</taxon>
        <taxon>rosids</taxon>
        <taxon>malvids</taxon>
        <taxon>Malvales</taxon>
        <taxon>Malvaceae</taxon>
        <taxon>Malvoideae</taxon>
        <taxon>Gossypium</taxon>
    </lineage>
</organism>